<dbReference type="AlphaFoldDB" id="A0A182EYG8"/>
<accession>A0A182EYG8</accession>
<dbReference type="Proteomes" id="UP000271087">
    <property type="component" value="Unassembled WGS sequence"/>
</dbReference>
<organism evidence="4">
    <name type="scientific">Onchocerca ochengi</name>
    <name type="common">Filarial nematode worm</name>
    <dbReference type="NCBI Taxonomy" id="42157"/>
    <lineage>
        <taxon>Eukaryota</taxon>
        <taxon>Metazoa</taxon>
        <taxon>Ecdysozoa</taxon>
        <taxon>Nematoda</taxon>
        <taxon>Chromadorea</taxon>
        <taxon>Rhabditida</taxon>
        <taxon>Spirurina</taxon>
        <taxon>Spiruromorpha</taxon>
        <taxon>Filarioidea</taxon>
        <taxon>Onchocercidae</taxon>
        <taxon>Onchocerca</taxon>
    </lineage>
</organism>
<dbReference type="EMBL" id="UYRW01014124">
    <property type="protein sequence ID" value="VDN00658.1"/>
    <property type="molecule type" value="Genomic_DNA"/>
</dbReference>
<name>A0A182EYG8_ONCOC</name>
<proteinExistence type="predicted"/>
<dbReference type="WBParaSite" id="nOo.2.0.1.t13225-RA">
    <property type="protein sequence ID" value="nOo.2.0.1.t13225-RA"/>
    <property type="gene ID" value="nOo.2.0.1.g13225"/>
</dbReference>
<sequence length="146" mass="16934">MRAERHAARSEKARLRARQSSPATSDLLLFVQNERLRVAEGRQQEKKINVEQDSMHSNHVILIGLARKFKGEAKGMCWAAGKIKLPQLEEPPELLKALLGGYTDELKRFLTKIRKYNSCFQMTSFEAEIVKMEFMPTFKVKDKIYY</sequence>
<protein>
    <submittedName>
        <fullName evidence="4">Bromo domain-containing protein</fullName>
    </submittedName>
</protein>
<feature type="compositionally biased region" description="Basic and acidic residues" evidence="1">
    <location>
        <begin position="1"/>
        <end position="14"/>
    </location>
</feature>
<feature type="region of interest" description="Disordered" evidence="1">
    <location>
        <begin position="1"/>
        <end position="22"/>
    </location>
</feature>
<reference evidence="4" key="1">
    <citation type="submission" date="2016-06" db="UniProtKB">
        <authorList>
            <consortium name="WormBaseParasite"/>
        </authorList>
    </citation>
    <scope>IDENTIFICATION</scope>
</reference>
<evidence type="ECO:0000313" key="2">
    <source>
        <dbReference type="EMBL" id="VDN00658.1"/>
    </source>
</evidence>
<evidence type="ECO:0000313" key="4">
    <source>
        <dbReference type="WBParaSite" id="nOo.2.0.1.t13225-RA"/>
    </source>
</evidence>
<evidence type="ECO:0000256" key="1">
    <source>
        <dbReference type="SAM" id="MobiDB-lite"/>
    </source>
</evidence>
<keyword evidence="3" id="KW-1185">Reference proteome</keyword>
<reference evidence="2 3" key="2">
    <citation type="submission" date="2018-08" db="EMBL/GenBank/DDBJ databases">
        <authorList>
            <person name="Laetsch R D."/>
            <person name="Stevens L."/>
            <person name="Kumar S."/>
            <person name="Blaxter L. M."/>
        </authorList>
    </citation>
    <scope>NUCLEOTIDE SEQUENCE [LARGE SCALE GENOMIC DNA]</scope>
</reference>
<gene>
    <name evidence="2" type="ORF">NOO_LOCUS13225</name>
</gene>
<evidence type="ECO:0000313" key="3">
    <source>
        <dbReference type="Proteomes" id="UP000271087"/>
    </source>
</evidence>